<accession>A0A2K3JZJ1</accession>
<comment type="caution">
    <text evidence="2">Lacks conserved residue(s) required for the propagation of feature annotation.</text>
</comment>
<evidence type="ECO:0000256" key="2">
    <source>
        <dbReference type="PROSITE-ProRule" id="PRU00283"/>
    </source>
</evidence>
<comment type="caution">
    <text evidence="5">The sequence shown here is derived from an EMBL/GenBank/DDBJ whole genome shotgun (WGS) entry which is preliminary data.</text>
</comment>
<comment type="similarity">
    <text evidence="2">Belongs to the TRAFAC class myosin-kinesin ATPase superfamily. Kinesin family.</text>
</comment>
<evidence type="ECO:0000256" key="1">
    <source>
        <dbReference type="ARBA" id="ARBA00023175"/>
    </source>
</evidence>
<evidence type="ECO:0000313" key="6">
    <source>
        <dbReference type="Proteomes" id="UP000236291"/>
    </source>
</evidence>
<dbReference type="GO" id="GO:0007018">
    <property type="term" value="P:microtubule-based movement"/>
    <property type="evidence" value="ECO:0007669"/>
    <property type="project" value="InterPro"/>
</dbReference>
<feature type="non-terminal residue" evidence="5">
    <location>
        <position position="64"/>
    </location>
</feature>
<feature type="region of interest" description="Disordered" evidence="3">
    <location>
        <begin position="1"/>
        <end position="26"/>
    </location>
</feature>
<evidence type="ECO:0000313" key="5">
    <source>
        <dbReference type="EMBL" id="PNX59475.1"/>
    </source>
</evidence>
<dbReference type="STRING" id="57577.A0A2K3JZJ1"/>
<reference evidence="5 6" key="1">
    <citation type="journal article" date="2014" name="Am. J. Bot.">
        <title>Genome assembly and annotation for red clover (Trifolium pratense; Fabaceae).</title>
        <authorList>
            <person name="Istvanek J."/>
            <person name="Jaros M."/>
            <person name="Krenek A."/>
            <person name="Repkova J."/>
        </authorList>
    </citation>
    <scope>NUCLEOTIDE SEQUENCE [LARGE SCALE GENOMIC DNA]</scope>
    <source>
        <strain evidence="6">cv. Tatra</strain>
        <tissue evidence="5">Young leaves</tissue>
    </source>
</reference>
<evidence type="ECO:0000259" key="4">
    <source>
        <dbReference type="PROSITE" id="PS50067"/>
    </source>
</evidence>
<dbReference type="PROSITE" id="PS50067">
    <property type="entry name" value="KINESIN_MOTOR_2"/>
    <property type="match status" value="1"/>
</dbReference>
<protein>
    <submittedName>
        <fullName evidence="5">Centromere-associated protein e-like</fullName>
    </submittedName>
</protein>
<sequence>MVGTPAVATPSSKVHRNLASTPGGSKIREEKIRVTVRMRPLNRKEQSMYDLIAWDCLDEQTIVF</sequence>
<dbReference type="InterPro" id="IPR001752">
    <property type="entry name" value="Kinesin_motor_dom"/>
</dbReference>
<name>A0A2K3JZJ1_TRIPR</name>
<dbReference type="GO" id="GO:0008017">
    <property type="term" value="F:microtubule binding"/>
    <property type="evidence" value="ECO:0007669"/>
    <property type="project" value="InterPro"/>
</dbReference>
<feature type="domain" description="Kinesin motor" evidence="4">
    <location>
        <begin position="31"/>
        <end position="64"/>
    </location>
</feature>
<organism evidence="5 6">
    <name type="scientific">Trifolium pratense</name>
    <name type="common">Red clover</name>
    <dbReference type="NCBI Taxonomy" id="57577"/>
    <lineage>
        <taxon>Eukaryota</taxon>
        <taxon>Viridiplantae</taxon>
        <taxon>Streptophyta</taxon>
        <taxon>Embryophyta</taxon>
        <taxon>Tracheophyta</taxon>
        <taxon>Spermatophyta</taxon>
        <taxon>Magnoliopsida</taxon>
        <taxon>eudicotyledons</taxon>
        <taxon>Gunneridae</taxon>
        <taxon>Pentapetalae</taxon>
        <taxon>rosids</taxon>
        <taxon>fabids</taxon>
        <taxon>Fabales</taxon>
        <taxon>Fabaceae</taxon>
        <taxon>Papilionoideae</taxon>
        <taxon>50 kb inversion clade</taxon>
        <taxon>NPAAA clade</taxon>
        <taxon>Hologalegina</taxon>
        <taxon>IRL clade</taxon>
        <taxon>Trifolieae</taxon>
        <taxon>Trifolium</taxon>
    </lineage>
</organism>
<gene>
    <name evidence="5" type="ORF">L195_g051436</name>
</gene>
<dbReference type="GO" id="GO:0005524">
    <property type="term" value="F:ATP binding"/>
    <property type="evidence" value="ECO:0007669"/>
    <property type="project" value="InterPro"/>
</dbReference>
<keyword evidence="1" id="KW-0505">Motor protein</keyword>
<evidence type="ECO:0000256" key="3">
    <source>
        <dbReference type="SAM" id="MobiDB-lite"/>
    </source>
</evidence>
<dbReference type="AlphaFoldDB" id="A0A2K3JZJ1"/>
<dbReference type="EMBL" id="ASHM01080762">
    <property type="protein sequence ID" value="PNX59475.1"/>
    <property type="molecule type" value="Genomic_DNA"/>
</dbReference>
<dbReference type="Proteomes" id="UP000236291">
    <property type="component" value="Unassembled WGS sequence"/>
</dbReference>
<proteinExistence type="inferred from homology"/>
<dbReference type="GO" id="GO:0003777">
    <property type="term" value="F:microtubule motor activity"/>
    <property type="evidence" value="ECO:0007669"/>
    <property type="project" value="InterPro"/>
</dbReference>
<reference evidence="5 6" key="2">
    <citation type="journal article" date="2017" name="Front. Plant Sci.">
        <title>Gene Classification and Mining of Molecular Markers Useful in Red Clover (Trifolium pratense) Breeding.</title>
        <authorList>
            <person name="Istvanek J."/>
            <person name="Dluhosova J."/>
            <person name="Dluhos P."/>
            <person name="Patkova L."/>
            <person name="Nedelnik J."/>
            <person name="Repkova J."/>
        </authorList>
    </citation>
    <scope>NUCLEOTIDE SEQUENCE [LARGE SCALE GENOMIC DNA]</scope>
    <source>
        <strain evidence="6">cv. Tatra</strain>
        <tissue evidence="5">Young leaves</tissue>
    </source>
</reference>